<proteinExistence type="predicted"/>
<feature type="compositionally biased region" description="Basic and acidic residues" evidence="1">
    <location>
        <begin position="94"/>
        <end position="115"/>
    </location>
</feature>
<dbReference type="EMBL" id="CAJNOJ010000331">
    <property type="protein sequence ID" value="CAF1403246.1"/>
    <property type="molecule type" value="Genomic_DNA"/>
</dbReference>
<reference evidence="3" key="1">
    <citation type="submission" date="2021-02" db="EMBL/GenBank/DDBJ databases">
        <authorList>
            <person name="Nowell W R."/>
        </authorList>
    </citation>
    <scope>NUCLEOTIDE SEQUENCE</scope>
</reference>
<keyword evidence="5" id="KW-1185">Reference proteome</keyword>
<name>A0A815FCP8_ADIRI</name>
<dbReference type="Proteomes" id="UP000663828">
    <property type="component" value="Unassembled WGS sequence"/>
</dbReference>
<evidence type="ECO:0000313" key="4">
    <source>
        <dbReference type="EMBL" id="CAF1403246.1"/>
    </source>
</evidence>
<sequence length="121" mass="13651">MTDWTFFKSSGKLCKTDTNECRPAYSGRPGETDQTKKFKGPIPNGDYTLDKPKGNSRFPLIPDKSNEMFGRSAFQIHGDNNKRNQSASEGCIVTDKRNDFKQGDRLHVRNDEDKNGNCTIS</sequence>
<organism evidence="3 5">
    <name type="scientific">Adineta ricciae</name>
    <name type="common">Rotifer</name>
    <dbReference type="NCBI Taxonomy" id="249248"/>
    <lineage>
        <taxon>Eukaryota</taxon>
        <taxon>Metazoa</taxon>
        <taxon>Spiralia</taxon>
        <taxon>Gnathifera</taxon>
        <taxon>Rotifera</taxon>
        <taxon>Eurotatoria</taxon>
        <taxon>Bdelloidea</taxon>
        <taxon>Adinetida</taxon>
        <taxon>Adinetidae</taxon>
        <taxon>Adineta</taxon>
    </lineage>
</organism>
<dbReference type="OrthoDB" id="9991655at2759"/>
<dbReference type="InterPro" id="IPR021225">
    <property type="entry name" value="Tlde1_dom"/>
</dbReference>
<feature type="domain" description="Tlde1" evidence="2">
    <location>
        <begin position="32"/>
        <end position="103"/>
    </location>
</feature>
<dbReference type="EMBL" id="CAJNOR010002681">
    <property type="protein sequence ID" value="CAF1327402.1"/>
    <property type="molecule type" value="Genomic_DNA"/>
</dbReference>
<dbReference type="Proteomes" id="UP000663852">
    <property type="component" value="Unassembled WGS sequence"/>
</dbReference>
<comment type="caution">
    <text evidence="3">The sequence shown here is derived from an EMBL/GenBank/DDBJ whole genome shotgun (WGS) entry which is preliminary data.</text>
</comment>
<evidence type="ECO:0000313" key="3">
    <source>
        <dbReference type="EMBL" id="CAF1327402.1"/>
    </source>
</evidence>
<protein>
    <recommendedName>
        <fullName evidence="2">Tlde1 domain-containing protein</fullName>
    </recommendedName>
</protein>
<feature type="region of interest" description="Disordered" evidence="1">
    <location>
        <begin position="23"/>
        <end position="121"/>
    </location>
</feature>
<accession>A0A815FCP8</accession>
<evidence type="ECO:0000259" key="2">
    <source>
        <dbReference type="Pfam" id="PF10908"/>
    </source>
</evidence>
<evidence type="ECO:0000313" key="5">
    <source>
        <dbReference type="Proteomes" id="UP000663828"/>
    </source>
</evidence>
<gene>
    <name evidence="4" type="ORF">EDS130_LOCUS36164</name>
    <name evidence="3" type="ORF">XAT740_LOCUS30249</name>
</gene>
<dbReference type="Pfam" id="PF10908">
    <property type="entry name" value="Tlde1_dom"/>
    <property type="match status" value="1"/>
</dbReference>
<evidence type="ECO:0000256" key="1">
    <source>
        <dbReference type="SAM" id="MobiDB-lite"/>
    </source>
</evidence>
<dbReference type="AlphaFoldDB" id="A0A815FCP8"/>